<feature type="region of interest" description="Disordered" evidence="1">
    <location>
        <begin position="42"/>
        <end position="70"/>
    </location>
</feature>
<dbReference type="EMBL" id="RWGY01000002">
    <property type="protein sequence ID" value="TVU51439.1"/>
    <property type="molecule type" value="Genomic_DNA"/>
</dbReference>
<reference evidence="2 3" key="1">
    <citation type="journal article" date="2019" name="Sci. Rep.">
        <title>A high-quality genome of Eragrostis curvula grass provides insights into Poaceae evolution and supports new strategies to enhance forage quality.</title>
        <authorList>
            <person name="Carballo J."/>
            <person name="Santos B.A.C.M."/>
            <person name="Zappacosta D."/>
            <person name="Garbus I."/>
            <person name="Selva J.P."/>
            <person name="Gallo C.A."/>
            <person name="Diaz A."/>
            <person name="Albertini E."/>
            <person name="Caccamo M."/>
            <person name="Echenique V."/>
        </authorList>
    </citation>
    <scope>NUCLEOTIDE SEQUENCE [LARGE SCALE GENOMIC DNA]</scope>
    <source>
        <strain evidence="3">cv. Victoria</strain>
        <tissue evidence="2">Leaf</tissue>
    </source>
</reference>
<name>A0A5J9WT85_9POAL</name>
<protein>
    <submittedName>
        <fullName evidence="2">Uncharacterized protein</fullName>
    </submittedName>
</protein>
<keyword evidence="3" id="KW-1185">Reference proteome</keyword>
<dbReference type="AlphaFoldDB" id="A0A5J9WT85"/>
<sequence>MRRWRVRRRGEREVARGVSQEDTRCPLRERRETMLSRRRRRGYIGGYQPTDASDYQQGRSGGMARCGDVR</sequence>
<evidence type="ECO:0000256" key="1">
    <source>
        <dbReference type="SAM" id="MobiDB-lite"/>
    </source>
</evidence>
<proteinExistence type="predicted"/>
<gene>
    <name evidence="2" type="ORF">EJB05_02870</name>
</gene>
<comment type="caution">
    <text evidence="2">The sequence shown here is derived from an EMBL/GenBank/DDBJ whole genome shotgun (WGS) entry which is preliminary data.</text>
</comment>
<accession>A0A5J9WT85</accession>
<dbReference type="Proteomes" id="UP000324897">
    <property type="component" value="Chromosome 6"/>
</dbReference>
<feature type="non-terminal residue" evidence="2">
    <location>
        <position position="1"/>
    </location>
</feature>
<evidence type="ECO:0000313" key="3">
    <source>
        <dbReference type="Proteomes" id="UP000324897"/>
    </source>
</evidence>
<evidence type="ECO:0000313" key="2">
    <source>
        <dbReference type="EMBL" id="TVU51439.1"/>
    </source>
</evidence>
<organism evidence="2 3">
    <name type="scientific">Eragrostis curvula</name>
    <name type="common">weeping love grass</name>
    <dbReference type="NCBI Taxonomy" id="38414"/>
    <lineage>
        <taxon>Eukaryota</taxon>
        <taxon>Viridiplantae</taxon>
        <taxon>Streptophyta</taxon>
        <taxon>Embryophyta</taxon>
        <taxon>Tracheophyta</taxon>
        <taxon>Spermatophyta</taxon>
        <taxon>Magnoliopsida</taxon>
        <taxon>Liliopsida</taxon>
        <taxon>Poales</taxon>
        <taxon>Poaceae</taxon>
        <taxon>PACMAD clade</taxon>
        <taxon>Chloridoideae</taxon>
        <taxon>Eragrostideae</taxon>
        <taxon>Eragrostidinae</taxon>
        <taxon>Eragrostis</taxon>
    </lineage>
</organism>
<dbReference type="Gramene" id="TVU51439">
    <property type="protein sequence ID" value="TVU51439"/>
    <property type="gene ID" value="EJB05_02870"/>
</dbReference>